<name>A0AAE9IV28_CAEBR</name>
<evidence type="ECO:0000256" key="6">
    <source>
        <dbReference type="ARBA" id="ARBA00023163"/>
    </source>
</evidence>
<evidence type="ECO:0000256" key="7">
    <source>
        <dbReference type="ARBA" id="ARBA00023170"/>
    </source>
</evidence>
<dbReference type="GO" id="GO:0043565">
    <property type="term" value="F:sequence-specific DNA binding"/>
    <property type="evidence" value="ECO:0007669"/>
    <property type="project" value="InterPro"/>
</dbReference>
<proteinExistence type="predicted"/>
<protein>
    <recommendedName>
        <fullName evidence="9">Nuclear receptor domain-containing protein</fullName>
    </recommendedName>
</protein>
<sequence>MSHEELTYTTLEKSPLCTTNQYNLNPDTPSDGVSVILELDKPDEKWSHGQNSWQYSKNQIINCLSYSNIAYNQQFINSKENTVSPAVPHADHIHMSAWLTKFNKKMRSVCGDKASGIHYGVMLCEGCKAFRIKSCQTDYACRRVKSCEISRENCICKYCRYQKCLQVGMTKVTVHVSRRQKHVASKKLLPAADLEFLEKANEIVVLHMETCNYTTKKVKKLVKKQLGLAFGTDDRLNRLSA</sequence>
<feature type="domain" description="Nuclear receptor" evidence="9">
    <location>
        <begin position="104"/>
        <end position="172"/>
    </location>
</feature>
<evidence type="ECO:0000313" key="11">
    <source>
        <dbReference type="Proteomes" id="UP000827892"/>
    </source>
</evidence>
<keyword evidence="3" id="KW-0862">Zinc</keyword>
<dbReference type="Pfam" id="PF00105">
    <property type="entry name" value="zf-C4"/>
    <property type="match status" value="1"/>
</dbReference>
<dbReference type="AlphaFoldDB" id="A0AAE9IV28"/>
<dbReference type="InterPro" id="IPR001628">
    <property type="entry name" value="Znf_hrmn_rcpt"/>
</dbReference>
<evidence type="ECO:0000313" key="10">
    <source>
        <dbReference type="EMBL" id="ULU06464.1"/>
    </source>
</evidence>
<evidence type="ECO:0000256" key="4">
    <source>
        <dbReference type="ARBA" id="ARBA00023015"/>
    </source>
</evidence>
<keyword evidence="4" id="KW-0805">Transcription regulation</keyword>
<dbReference type="InterPro" id="IPR013088">
    <property type="entry name" value="Znf_NHR/GATA"/>
</dbReference>
<reference evidence="10 11" key="1">
    <citation type="submission" date="2022-05" db="EMBL/GenBank/DDBJ databases">
        <title>Chromosome-level reference genomes for two strains of Caenorhabditis briggsae: an improved platform for comparative genomics.</title>
        <authorList>
            <person name="Stevens L."/>
            <person name="Andersen E.C."/>
        </authorList>
    </citation>
    <scope>NUCLEOTIDE SEQUENCE [LARGE SCALE GENOMIC DNA]</scope>
    <source>
        <strain evidence="10">QX1410_ONT</strain>
        <tissue evidence="10">Whole-organism</tissue>
    </source>
</reference>
<keyword evidence="8" id="KW-0539">Nucleus</keyword>
<evidence type="ECO:0000259" key="9">
    <source>
        <dbReference type="SMART" id="SM00399"/>
    </source>
</evidence>
<organism evidence="10 11">
    <name type="scientific">Caenorhabditis briggsae</name>
    <dbReference type="NCBI Taxonomy" id="6238"/>
    <lineage>
        <taxon>Eukaryota</taxon>
        <taxon>Metazoa</taxon>
        <taxon>Ecdysozoa</taxon>
        <taxon>Nematoda</taxon>
        <taxon>Chromadorea</taxon>
        <taxon>Rhabditida</taxon>
        <taxon>Rhabditina</taxon>
        <taxon>Rhabditomorpha</taxon>
        <taxon>Rhabditoidea</taxon>
        <taxon>Rhabditidae</taxon>
        <taxon>Peloderinae</taxon>
        <taxon>Caenorhabditis</taxon>
    </lineage>
</organism>
<evidence type="ECO:0000256" key="5">
    <source>
        <dbReference type="ARBA" id="ARBA00023125"/>
    </source>
</evidence>
<dbReference type="Gene3D" id="3.30.50.10">
    <property type="entry name" value="Erythroid Transcription Factor GATA-1, subunit A"/>
    <property type="match status" value="1"/>
</dbReference>
<dbReference type="SUPFAM" id="SSF57716">
    <property type="entry name" value="Glucocorticoid receptor-like (DNA-binding domain)"/>
    <property type="match status" value="1"/>
</dbReference>
<evidence type="ECO:0000256" key="3">
    <source>
        <dbReference type="ARBA" id="ARBA00022833"/>
    </source>
</evidence>
<dbReference type="InterPro" id="IPR050200">
    <property type="entry name" value="Nuclear_hormone_rcpt_NR3"/>
</dbReference>
<dbReference type="SMART" id="SM00399">
    <property type="entry name" value="ZnF_C4"/>
    <property type="match status" value="1"/>
</dbReference>
<evidence type="ECO:0000256" key="2">
    <source>
        <dbReference type="ARBA" id="ARBA00022771"/>
    </source>
</evidence>
<keyword evidence="1" id="KW-0479">Metal-binding</keyword>
<dbReference type="Proteomes" id="UP000827892">
    <property type="component" value="Chromosome II"/>
</dbReference>
<dbReference type="PRINTS" id="PR00047">
    <property type="entry name" value="STROIDFINGER"/>
</dbReference>
<dbReference type="PANTHER" id="PTHR48092">
    <property type="entry name" value="KNIRPS-RELATED PROTEIN-RELATED"/>
    <property type="match status" value="1"/>
</dbReference>
<keyword evidence="6" id="KW-0804">Transcription</keyword>
<dbReference type="GO" id="GO:0008270">
    <property type="term" value="F:zinc ion binding"/>
    <property type="evidence" value="ECO:0007669"/>
    <property type="project" value="UniProtKB-KW"/>
</dbReference>
<accession>A0AAE9IV28</accession>
<dbReference type="EMBL" id="CP090892">
    <property type="protein sequence ID" value="ULU06464.1"/>
    <property type="molecule type" value="Genomic_DNA"/>
</dbReference>
<evidence type="ECO:0000256" key="8">
    <source>
        <dbReference type="ARBA" id="ARBA00023242"/>
    </source>
</evidence>
<keyword evidence="2" id="KW-0863">Zinc-finger</keyword>
<evidence type="ECO:0000256" key="1">
    <source>
        <dbReference type="ARBA" id="ARBA00022723"/>
    </source>
</evidence>
<dbReference type="GO" id="GO:0003700">
    <property type="term" value="F:DNA-binding transcription factor activity"/>
    <property type="evidence" value="ECO:0007669"/>
    <property type="project" value="InterPro"/>
</dbReference>
<keyword evidence="5" id="KW-0238">DNA-binding</keyword>
<gene>
    <name evidence="10" type="ORF">L3Y34_018370</name>
</gene>
<keyword evidence="7" id="KW-0675">Receptor</keyword>